<protein>
    <recommendedName>
        <fullName evidence="6">Methylitaconate delta2-delta3-isomerase</fullName>
    </recommendedName>
</protein>
<feature type="compositionally biased region" description="Pro residues" evidence="3">
    <location>
        <begin position="400"/>
        <end position="413"/>
    </location>
</feature>
<dbReference type="Pfam" id="PF04303">
    <property type="entry name" value="PrpF"/>
    <property type="match status" value="1"/>
</dbReference>
<dbReference type="PANTHER" id="PTHR43709">
    <property type="entry name" value="ACONITATE ISOMERASE-RELATED"/>
    <property type="match status" value="1"/>
</dbReference>
<evidence type="ECO:0000313" key="4">
    <source>
        <dbReference type="EMBL" id="KAI6304483.1"/>
    </source>
</evidence>
<dbReference type="Gene3D" id="3.10.310.10">
    <property type="entry name" value="Diaminopimelate Epimerase, Chain A, domain 1"/>
    <property type="match status" value="2"/>
</dbReference>
<keyword evidence="5" id="KW-1185">Reference proteome</keyword>
<name>A0ABQ8NZT5_PYRGI</name>
<gene>
    <name evidence="4" type="ORF">MCOR33_000575</name>
</gene>
<evidence type="ECO:0008006" key="6">
    <source>
        <dbReference type="Google" id="ProtNLM"/>
    </source>
</evidence>
<organism evidence="4 5">
    <name type="scientific">Pyricularia grisea</name>
    <name type="common">Crabgrass-specific blast fungus</name>
    <name type="synonym">Magnaporthe grisea</name>
    <dbReference type="NCBI Taxonomy" id="148305"/>
    <lineage>
        <taxon>Eukaryota</taxon>
        <taxon>Fungi</taxon>
        <taxon>Dikarya</taxon>
        <taxon>Ascomycota</taxon>
        <taxon>Pezizomycotina</taxon>
        <taxon>Sordariomycetes</taxon>
        <taxon>Sordariomycetidae</taxon>
        <taxon>Magnaporthales</taxon>
        <taxon>Pyriculariaceae</taxon>
        <taxon>Pyricularia</taxon>
    </lineage>
</organism>
<feature type="region of interest" description="Disordered" evidence="3">
    <location>
        <begin position="384"/>
        <end position="422"/>
    </location>
</feature>
<evidence type="ECO:0000256" key="3">
    <source>
        <dbReference type="SAM" id="MobiDB-lite"/>
    </source>
</evidence>
<dbReference type="EMBL" id="JABSND010000004">
    <property type="protein sequence ID" value="KAI6304483.1"/>
    <property type="molecule type" value="Genomic_DNA"/>
</dbReference>
<dbReference type="SUPFAM" id="SSF54506">
    <property type="entry name" value="Diaminopimelate epimerase-like"/>
    <property type="match status" value="2"/>
</dbReference>
<sequence>MFSLPKASSTFFIRHSIAKRYLHQAAHVTPIPIIPQLPPSLLFNMAVTPHRRVRRSIPAVMMRAGTSKGLFLHRKDLPASESEWAAPLLAAMGSKYDDARQIDGVGGASSVTSKVAVVAPSSRPGVDVDYTFVQVAVGKESIDLTGNCGNMCSGVGPFAIQEGLVVPKPGEQFVDVRIFNTNTERLIVETVEIDEDGCVVEDGSFRIPGVKGPGSEIKVAFVEPAGSMTGKLFPSGRRAESMQVDEVAGLPAFTVDVTLIDAANPFVVVDAETLPAEVQTQARDSPLSLEVAEAIRRRGAVLMGLADSVEAAGRVRGTPKLAYVSAPPPASAYNHGSTIIDDLSTTASPDIVVCAYSMGKPHPSLQLTGGVCLSSAVAVEGTVAHRLSQRSSKGKTPPGHELPPTPERTPSPPSSVVDEDLNSSPAEAQGISKRQIRLQHGSGVMEVETWTRPDAEQGLAIDRCIVSRTARRLFEGKVLYHMS</sequence>
<accession>A0ABQ8NZT5</accession>
<dbReference type="Proteomes" id="UP001059893">
    <property type="component" value="Unassembled WGS sequence"/>
</dbReference>
<evidence type="ECO:0000313" key="5">
    <source>
        <dbReference type="Proteomes" id="UP001059893"/>
    </source>
</evidence>
<dbReference type="InterPro" id="IPR007400">
    <property type="entry name" value="PrpF-like"/>
</dbReference>
<evidence type="ECO:0000256" key="1">
    <source>
        <dbReference type="ARBA" id="ARBA00007673"/>
    </source>
</evidence>
<proteinExistence type="inferred from homology"/>
<evidence type="ECO:0000256" key="2">
    <source>
        <dbReference type="ARBA" id="ARBA00023235"/>
    </source>
</evidence>
<keyword evidence="2" id="KW-0413">Isomerase</keyword>
<comment type="similarity">
    <text evidence="1">Belongs to the PrpF family.</text>
</comment>
<comment type="caution">
    <text evidence="4">The sequence shown here is derived from an EMBL/GenBank/DDBJ whole genome shotgun (WGS) entry which is preliminary data.</text>
</comment>
<reference evidence="4" key="1">
    <citation type="submission" date="2021-01" db="EMBL/GenBank/DDBJ databases">
        <title>Deciphering the adaptive evolutionary patterns associated with biogeogrpahic diversity in the finger millet blast pathogen Magnaporthe oryzae in Eastern Africa.</title>
        <authorList>
            <person name="Onyema G."/>
            <person name="Shittu T.A."/>
            <person name="Dodsworth S."/>
            <person name="Devilliers S."/>
            <person name="Muthumeenakshi S."/>
            <person name="Sreenivasaprasad S."/>
        </authorList>
    </citation>
    <scope>NUCLEOTIDE SEQUENCE</scope>
    <source>
        <strain evidence="4">D15/s37</strain>
    </source>
</reference>
<dbReference type="PANTHER" id="PTHR43709:SF2">
    <property type="entry name" value="DUF453 DOMAIN PROTEIN (AFU_ORTHOLOGUE AFUA_6G00360)"/>
    <property type="match status" value="1"/>
</dbReference>